<dbReference type="Proteomes" id="UP000327044">
    <property type="component" value="Unassembled WGS sequence"/>
</dbReference>
<dbReference type="InParanoid" id="A0A5N4A0S3"/>
<reference evidence="1 2" key="1">
    <citation type="journal article" date="2018" name="Elife">
        <title>Firefly genomes illuminate parallel origins of bioluminescence in beetles.</title>
        <authorList>
            <person name="Fallon T.R."/>
            <person name="Lower S.E."/>
            <person name="Chang C.H."/>
            <person name="Bessho-Uehara M."/>
            <person name="Martin G.J."/>
            <person name="Bewick A.J."/>
            <person name="Behringer M."/>
            <person name="Debat H.J."/>
            <person name="Wong I."/>
            <person name="Day J.C."/>
            <person name="Suvorov A."/>
            <person name="Silva C.J."/>
            <person name="Stanger-Hall K.F."/>
            <person name="Hall D.W."/>
            <person name="Schmitz R.J."/>
            <person name="Nelson D.R."/>
            <person name="Lewis S.M."/>
            <person name="Shigenobu S."/>
            <person name="Bybee S.M."/>
            <person name="Larracuente A.M."/>
            <person name="Oba Y."/>
            <person name="Weng J.K."/>
        </authorList>
    </citation>
    <scope>NUCLEOTIDE SEQUENCE [LARGE SCALE GENOMIC DNA]</scope>
    <source>
        <strain evidence="1">1611_PpyrPB1</strain>
        <tissue evidence="1">Whole body</tissue>
    </source>
</reference>
<accession>A0A5N4A0S3</accession>
<keyword evidence="2" id="KW-1185">Reference proteome</keyword>
<dbReference type="AlphaFoldDB" id="A0A5N4A0S3"/>
<protein>
    <submittedName>
        <fullName evidence="1">Uncharacterized protein</fullName>
    </submittedName>
</protein>
<sequence>MFLTVSNLYNLLKCRIDPIDIDGKFGYESRVYAFPAPLKFQICHSLTVRDPFFWTILKSKRHLNIPILFKTAQSALQPEDIAEAVAYILGTPPHVQVHELTIMPLGQTV</sequence>
<evidence type="ECO:0000313" key="2">
    <source>
        <dbReference type="Proteomes" id="UP000327044"/>
    </source>
</evidence>
<gene>
    <name evidence="1" type="ORF">PPYR_02724</name>
</gene>
<evidence type="ECO:0000313" key="1">
    <source>
        <dbReference type="EMBL" id="KAB0790924.1"/>
    </source>
</evidence>
<dbReference type="EMBL" id="VVIM01000011">
    <property type="protein sequence ID" value="KAB0790924.1"/>
    <property type="molecule type" value="Genomic_DNA"/>
</dbReference>
<comment type="caution">
    <text evidence="1">The sequence shown here is derived from an EMBL/GenBank/DDBJ whole genome shotgun (WGS) entry which is preliminary data.</text>
</comment>
<organism evidence="1 2">
    <name type="scientific">Photinus pyralis</name>
    <name type="common">Common eastern firefly</name>
    <name type="synonym">Lampyris pyralis</name>
    <dbReference type="NCBI Taxonomy" id="7054"/>
    <lineage>
        <taxon>Eukaryota</taxon>
        <taxon>Metazoa</taxon>
        <taxon>Ecdysozoa</taxon>
        <taxon>Arthropoda</taxon>
        <taxon>Hexapoda</taxon>
        <taxon>Insecta</taxon>
        <taxon>Pterygota</taxon>
        <taxon>Neoptera</taxon>
        <taxon>Endopterygota</taxon>
        <taxon>Coleoptera</taxon>
        <taxon>Polyphaga</taxon>
        <taxon>Elateriformia</taxon>
        <taxon>Elateroidea</taxon>
        <taxon>Lampyridae</taxon>
        <taxon>Lampyrinae</taxon>
        <taxon>Photinus</taxon>
    </lineage>
</organism>
<name>A0A5N4A0S3_PHOPY</name>
<proteinExistence type="predicted"/>